<dbReference type="Pfam" id="PF18962">
    <property type="entry name" value="Por_Secre_tail"/>
    <property type="match status" value="1"/>
</dbReference>
<feature type="domain" description="Secretion system C-terminal sorting" evidence="2">
    <location>
        <begin position="580"/>
        <end position="649"/>
    </location>
</feature>
<comment type="caution">
    <text evidence="3">The sequence shown here is derived from an EMBL/GenBank/DDBJ whole genome shotgun (WGS) entry which is preliminary data.</text>
</comment>
<gene>
    <name evidence="3" type="ORF">F3059_02190</name>
</gene>
<keyword evidence="1" id="KW-0732">Signal</keyword>
<protein>
    <submittedName>
        <fullName evidence="3">T9SS type A sorting domain-containing protein</fullName>
    </submittedName>
</protein>
<dbReference type="RefSeq" id="WP_151166308.1">
    <property type="nucleotide sequence ID" value="NZ_WACR01000002.1"/>
</dbReference>
<dbReference type="InterPro" id="IPR026444">
    <property type="entry name" value="Secre_tail"/>
</dbReference>
<dbReference type="Proteomes" id="UP000435357">
    <property type="component" value="Unassembled WGS sequence"/>
</dbReference>
<accession>A0A6N6M6G0</accession>
<dbReference type="EMBL" id="WACR01000002">
    <property type="protein sequence ID" value="KAB1065484.1"/>
    <property type="molecule type" value="Genomic_DNA"/>
</dbReference>
<evidence type="ECO:0000313" key="3">
    <source>
        <dbReference type="EMBL" id="KAB1065484.1"/>
    </source>
</evidence>
<dbReference type="AlphaFoldDB" id="A0A6N6M6G0"/>
<keyword evidence="4" id="KW-1185">Reference proteome</keyword>
<evidence type="ECO:0000259" key="2">
    <source>
        <dbReference type="Pfam" id="PF18962"/>
    </source>
</evidence>
<proteinExistence type="predicted"/>
<evidence type="ECO:0000313" key="4">
    <source>
        <dbReference type="Proteomes" id="UP000435357"/>
    </source>
</evidence>
<sequence length="651" mass="74136">MKTSKYFIVLSLLIYLIPINIYSQSVQFIDDIPTSKKTVELVKLKGDTVFCQGNFNQLYDVVQSSQGKVSLSPLMSTGDFYMVDLLSKQAQGFNLNIAGSVWDFEVNDSLIFIGGAIAEVNRISHRNFALYNYITDSLITDIPQFNGIVFDLELKGDSLFMSGSFTGGPQHNVKSLAIWDFSNDTLIEPFNLHKYGELDCDENHCILSGQIYNANGTQFDDYFFFNQRTTQIEQGLTDTFQYEYPYKTRYLNDPRALIQFEKGEDDLWPYIKIDYSDNQLNHSRKLLLTHNDCDNCWGIKEVVSNDKVGLAVGAFNKIGPFYSQNNYDFDNKNFGNMVLFYHDSGYVKLRKQIRPIAFTDSRSADINDKYAAIGSYVSYNQFDPSNEYDFARALEVYKIDNLRPSLIGPLNRTICRNDSNIQVNFKLTGSDQYSISVSSDDSMAIHNNDYQLNSSSSDIYTLNVNAFDSAKTVRFKFEIQYGQGQTYNRFFEVKVKEIPQTPTLSFTNDTLFSSTDSLQHIWYTQNGEFTGYDLPFIYHPDDNYTFKVRSIGENGCLSNFSNSVFVSGRENIEKKNAVNIFPNPNDGNFSIENNADVDIINVYDATGKTVYSQKINSKRQKISTNLSPGIYFLVSKSANNSTNKSKLIITE</sequence>
<organism evidence="3 4">
    <name type="scientific">Salibacter halophilus</name>
    <dbReference type="NCBI Taxonomy" id="1803916"/>
    <lineage>
        <taxon>Bacteria</taxon>
        <taxon>Pseudomonadati</taxon>
        <taxon>Bacteroidota</taxon>
        <taxon>Flavobacteriia</taxon>
        <taxon>Flavobacteriales</taxon>
        <taxon>Salibacteraceae</taxon>
        <taxon>Salibacter</taxon>
    </lineage>
</organism>
<evidence type="ECO:0000256" key="1">
    <source>
        <dbReference type="ARBA" id="ARBA00022729"/>
    </source>
</evidence>
<dbReference type="NCBIfam" id="TIGR04183">
    <property type="entry name" value="Por_Secre_tail"/>
    <property type="match status" value="1"/>
</dbReference>
<dbReference type="OrthoDB" id="1230183at2"/>
<name>A0A6N6M6G0_9FLAO</name>
<reference evidence="3 4" key="1">
    <citation type="submission" date="2019-09" db="EMBL/GenBank/DDBJ databases">
        <title>Genomes of Cryomorphaceae.</title>
        <authorList>
            <person name="Bowman J.P."/>
        </authorList>
    </citation>
    <scope>NUCLEOTIDE SEQUENCE [LARGE SCALE GENOMIC DNA]</scope>
    <source>
        <strain evidence="3 4">KCTC 52047</strain>
    </source>
</reference>